<accession>A0A7Z7JIR1</accession>
<evidence type="ECO:0000313" key="1">
    <source>
        <dbReference type="EMBL" id="SPC26191.1"/>
    </source>
</evidence>
<name>A0A7Z7JIR1_9BURK</name>
<dbReference type="PANTHER" id="PTHR47328:SF1">
    <property type="entry name" value="RUTC FAMILY PROTEIN YOAB"/>
    <property type="match status" value="1"/>
</dbReference>
<dbReference type="InterPro" id="IPR006175">
    <property type="entry name" value="YjgF/YER057c/UK114"/>
</dbReference>
<dbReference type="InterPro" id="IPR035959">
    <property type="entry name" value="RutC-like_sf"/>
</dbReference>
<dbReference type="CDD" id="cd00448">
    <property type="entry name" value="YjgF_YER057c_UK114_family"/>
    <property type="match status" value="1"/>
</dbReference>
<organism evidence="1 2">
    <name type="scientific">Cupriavidus taiwanensis</name>
    <dbReference type="NCBI Taxonomy" id="164546"/>
    <lineage>
        <taxon>Bacteria</taxon>
        <taxon>Pseudomonadati</taxon>
        <taxon>Pseudomonadota</taxon>
        <taxon>Betaproteobacteria</taxon>
        <taxon>Burkholderiales</taxon>
        <taxon>Burkholderiaceae</taxon>
        <taxon>Cupriavidus</taxon>
    </lineage>
</organism>
<evidence type="ECO:0000313" key="2">
    <source>
        <dbReference type="Proteomes" id="UP000257139"/>
    </source>
</evidence>
<proteinExistence type="predicted"/>
<dbReference type="PANTHER" id="PTHR47328">
    <property type="match status" value="1"/>
</dbReference>
<protein>
    <submittedName>
        <fullName evidence="1">Enamine/imine deaminase</fullName>
        <ecNumber evidence="1">3.5.4.-</ecNumber>
    </submittedName>
</protein>
<dbReference type="GO" id="GO:0016787">
    <property type="term" value="F:hydrolase activity"/>
    <property type="evidence" value="ECO:0007669"/>
    <property type="project" value="UniProtKB-KW"/>
</dbReference>
<dbReference type="AlphaFoldDB" id="A0A7Z7JIR1"/>
<dbReference type="EMBL" id="OGUU01000054">
    <property type="protein sequence ID" value="SPC26191.1"/>
    <property type="molecule type" value="Genomic_DNA"/>
</dbReference>
<dbReference type="Pfam" id="PF01042">
    <property type="entry name" value="Ribonuc_L-PSP"/>
    <property type="match status" value="1"/>
</dbReference>
<keyword evidence="1" id="KW-0378">Hydrolase</keyword>
<dbReference type="Gene3D" id="3.30.1330.40">
    <property type="entry name" value="RutC-like"/>
    <property type="match status" value="1"/>
</dbReference>
<reference evidence="1 2" key="1">
    <citation type="submission" date="2018-01" db="EMBL/GenBank/DDBJ databases">
        <authorList>
            <person name="Clerissi C."/>
        </authorList>
    </citation>
    <scope>NUCLEOTIDE SEQUENCE [LARGE SCALE GENOMIC DNA]</scope>
    <source>
        <strain evidence="1">Cupriavidus taiwanensis STM 6021</strain>
    </source>
</reference>
<dbReference type="Proteomes" id="UP000257139">
    <property type="component" value="Unassembled WGS sequence"/>
</dbReference>
<dbReference type="SUPFAM" id="SSF55298">
    <property type="entry name" value="YjgF-like"/>
    <property type="match status" value="1"/>
</dbReference>
<sequence>MRGDIAVQTRNVLDAITVSLVEHGVARDSVIRATVWLSVIKLMTAFNEGYRTYFADHLPVRSTVEAKLSQDVDVEIEVTAWAPGVSNS</sequence>
<dbReference type="EC" id="3.5.4.-" evidence="1"/>
<comment type="caution">
    <text evidence="1">The sequence shown here is derived from an EMBL/GenBank/DDBJ whole genome shotgun (WGS) entry which is preliminary data.</text>
</comment>
<dbReference type="InterPro" id="IPR035709">
    <property type="entry name" value="YoaB-like"/>
</dbReference>
<gene>
    <name evidence="1" type="ORF">CBM2594_U70024</name>
</gene>